<dbReference type="SUPFAM" id="SSF53448">
    <property type="entry name" value="Nucleotide-diphospho-sugar transferases"/>
    <property type="match status" value="1"/>
</dbReference>
<dbReference type="PANTHER" id="PTHR22572">
    <property type="entry name" value="SUGAR-1-PHOSPHATE GUANYL TRANSFERASE"/>
    <property type="match status" value="1"/>
</dbReference>
<dbReference type="InterPro" id="IPR050486">
    <property type="entry name" value="Mannose-1P_guanyltransferase"/>
</dbReference>
<dbReference type="HOGENOM" id="CLU_029499_2_0_2"/>
<dbReference type="InterPro" id="IPR029044">
    <property type="entry name" value="Nucleotide-diphossugar_trans"/>
</dbReference>
<name>H1YWV1_9EURY</name>
<dbReference type="GO" id="GO:0016740">
    <property type="term" value="F:transferase activity"/>
    <property type="evidence" value="ECO:0007669"/>
    <property type="project" value="UniProtKB-KW"/>
</dbReference>
<keyword evidence="2" id="KW-0808">Transferase</keyword>
<evidence type="ECO:0000259" key="1">
    <source>
        <dbReference type="Pfam" id="PF00483"/>
    </source>
</evidence>
<dbReference type="Gene3D" id="3.90.550.10">
    <property type="entry name" value="Spore Coat Polysaccharide Biosynthesis Protein SpsA, Chain A"/>
    <property type="match status" value="1"/>
</dbReference>
<reference evidence="2 3" key="1">
    <citation type="submission" date="2011-10" db="EMBL/GenBank/DDBJ databases">
        <title>The Improved High-Quality Draft genome of Methanoplanus limicola DSM 2279.</title>
        <authorList>
            <consortium name="US DOE Joint Genome Institute (JGI-PGF)"/>
            <person name="Lucas S."/>
            <person name="Copeland A."/>
            <person name="Lapidus A."/>
            <person name="Glavina del Rio T."/>
            <person name="Dalin E."/>
            <person name="Tice H."/>
            <person name="Bruce D."/>
            <person name="Goodwin L."/>
            <person name="Pitluck S."/>
            <person name="Peters L."/>
            <person name="Mikhailova N."/>
            <person name="Lu M."/>
            <person name="Kyrpides N."/>
            <person name="Mavromatis K."/>
            <person name="Ivanova N."/>
            <person name="Markowitz V."/>
            <person name="Cheng J.-F."/>
            <person name="Hugenholtz P."/>
            <person name="Woyke T."/>
            <person name="Wu D."/>
            <person name="Wirth R."/>
            <person name="Brambilla E.-M."/>
            <person name="Klenk H.-P."/>
            <person name="Eisen J.A."/>
        </authorList>
    </citation>
    <scope>NUCLEOTIDE SEQUENCE [LARGE SCALE GENOMIC DNA]</scope>
    <source>
        <strain evidence="2 3">DSM 2279</strain>
    </source>
</reference>
<organism evidence="2 3">
    <name type="scientific">Methanoplanus limicola DSM 2279</name>
    <dbReference type="NCBI Taxonomy" id="937775"/>
    <lineage>
        <taxon>Archaea</taxon>
        <taxon>Methanobacteriati</taxon>
        <taxon>Methanobacteriota</taxon>
        <taxon>Stenosarchaea group</taxon>
        <taxon>Methanomicrobia</taxon>
        <taxon>Methanomicrobiales</taxon>
        <taxon>Methanomicrobiaceae</taxon>
        <taxon>Methanoplanus</taxon>
    </lineage>
</organism>
<accession>H1YWV1</accession>
<sequence>MQAVILAGGKGRRLRPYTTVLPKPLMPIGDYPILEVILRQLESSGFNDVIISTGYLHEIIRAYLESATDLNLSVRYSHEKEPLGTIAPLHLIEDLDDNFLVMNGDILTDLNYSHFMNYHKEKGGLGTVATYRRDVNIDFGVLKHDNSFRINEFIEKPTYHFEVSMGIYAFRKEMLEFVPKNKPFGFDNLMHSFIQNQSPVFSYPYDGYWLDIGRPDDYEKSIEEFEKYKDKFLP</sequence>
<evidence type="ECO:0000313" key="2">
    <source>
        <dbReference type="EMBL" id="EHQ36842.1"/>
    </source>
</evidence>
<dbReference type="OrthoDB" id="15372at2157"/>
<keyword evidence="3" id="KW-1185">Reference proteome</keyword>
<dbReference type="RefSeq" id="WP_004079524.1">
    <property type="nucleotide sequence ID" value="NZ_CM001436.1"/>
</dbReference>
<dbReference type="InParanoid" id="H1YWV1"/>
<evidence type="ECO:0000313" key="3">
    <source>
        <dbReference type="Proteomes" id="UP000005741"/>
    </source>
</evidence>
<proteinExistence type="predicted"/>
<feature type="domain" description="Nucleotidyl transferase" evidence="1">
    <location>
        <begin position="3"/>
        <end position="224"/>
    </location>
</feature>
<dbReference type="EMBL" id="CM001436">
    <property type="protein sequence ID" value="EHQ36842.1"/>
    <property type="molecule type" value="Genomic_DNA"/>
</dbReference>
<protein>
    <submittedName>
        <fullName evidence="2">Nucleotidyl transferase</fullName>
    </submittedName>
</protein>
<dbReference type="Proteomes" id="UP000005741">
    <property type="component" value="Chromosome"/>
</dbReference>
<dbReference type="AlphaFoldDB" id="H1YWV1"/>
<dbReference type="STRING" id="937775.Metlim_2808"/>
<dbReference type="Pfam" id="PF00483">
    <property type="entry name" value="NTP_transferase"/>
    <property type="match status" value="1"/>
</dbReference>
<dbReference type="PATRIC" id="fig|937775.9.peg.3154"/>
<gene>
    <name evidence="2" type="ORF">Metlim_2808</name>
</gene>
<dbReference type="InterPro" id="IPR005835">
    <property type="entry name" value="NTP_transferase_dom"/>
</dbReference>